<comment type="caution">
    <text evidence="1">The sequence shown here is derived from an EMBL/GenBank/DDBJ whole genome shotgun (WGS) entry which is preliminary data.</text>
</comment>
<protein>
    <recommendedName>
        <fullName evidence="3">F-box domain-containing protein</fullName>
    </recommendedName>
</protein>
<evidence type="ECO:0008006" key="3">
    <source>
        <dbReference type="Google" id="ProtNLM"/>
    </source>
</evidence>
<evidence type="ECO:0000313" key="2">
    <source>
        <dbReference type="Proteomes" id="UP001342314"/>
    </source>
</evidence>
<dbReference type="AlphaFoldDB" id="A0AAV5GQF5"/>
<organism evidence="1 2">
    <name type="scientific">Rhodotorula paludigena</name>
    <dbReference type="NCBI Taxonomy" id="86838"/>
    <lineage>
        <taxon>Eukaryota</taxon>
        <taxon>Fungi</taxon>
        <taxon>Dikarya</taxon>
        <taxon>Basidiomycota</taxon>
        <taxon>Pucciniomycotina</taxon>
        <taxon>Microbotryomycetes</taxon>
        <taxon>Sporidiobolales</taxon>
        <taxon>Sporidiobolaceae</taxon>
        <taxon>Rhodotorula</taxon>
    </lineage>
</organism>
<accession>A0AAV5GQF5</accession>
<gene>
    <name evidence="1" type="ORF">Rhopal_004270-T1</name>
</gene>
<proteinExistence type="predicted"/>
<dbReference type="Gene3D" id="3.80.10.10">
    <property type="entry name" value="Ribonuclease Inhibitor"/>
    <property type="match status" value="1"/>
</dbReference>
<dbReference type="SUPFAM" id="SSF52047">
    <property type="entry name" value="RNI-like"/>
    <property type="match status" value="1"/>
</dbReference>
<reference evidence="1 2" key="1">
    <citation type="submission" date="2021-12" db="EMBL/GenBank/DDBJ databases">
        <title>High titer production of polyol ester of fatty acids by Rhodotorula paludigena BS15 towards product separation-free biomass refinery.</title>
        <authorList>
            <person name="Mano J."/>
            <person name="Ono H."/>
            <person name="Tanaka T."/>
            <person name="Naito K."/>
            <person name="Sushida H."/>
            <person name="Ike M."/>
            <person name="Tokuyasu K."/>
            <person name="Kitaoka M."/>
        </authorList>
    </citation>
    <scope>NUCLEOTIDE SEQUENCE [LARGE SCALE GENOMIC DNA]</scope>
    <source>
        <strain evidence="1 2">BS15</strain>
    </source>
</reference>
<name>A0AAV5GQF5_9BASI</name>
<dbReference type="InterPro" id="IPR032675">
    <property type="entry name" value="LRR_dom_sf"/>
</dbReference>
<dbReference type="Proteomes" id="UP001342314">
    <property type="component" value="Unassembled WGS sequence"/>
</dbReference>
<keyword evidence="2" id="KW-1185">Reference proteome</keyword>
<evidence type="ECO:0000313" key="1">
    <source>
        <dbReference type="EMBL" id="GJN91252.1"/>
    </source>
</evidence>
<dbReference type="EMBL" id="BQKY01000008">
    <property type="protein sequence ID" value="GJN91252.1"/>
    <property type="molecule type" value="Genomic_DNA"/>
</dbReference>
<sequence>MAGQDSETDVSSFQGPETAGATLRDLPHELLRYIVELVAEQDDEVLSGSVRVARVGQDGSDRLSSWYARGVGALSCLNKHMRRLSLPHLCRTVSAKQLAQPIVQMRRISPAILAGIRTLDLRHHSESTFVAAGLALPRLIQLRHVRLSARSFVGMQSATLAAAVGNQLAVMQLALDAFASCAHNIEQITLVHSAGTAFDEAYLPIILRAHKNLRRLRLFDAEYTVFSDLEGLWHPLPVLPELRELVISAADLSVLPFVLTLAPNVEDLTINFDPRDIAEDLRADDDVAHVSLPHLRRLKLEGGPSVASRLACINLMTLEFLELRIVTASEGKIHVDCAALFPSNLLLPAGLVFKLVTHHLLAVQNFDALTDLCDKHGATLNWYITHLLAPFNPPERSTIAESETTVNHQRALAVSQLLDWANARSTRLAVNNDVEGTEELAVAMRRVEEKKIIDEL</sequence>